<evidence type="ECO:0000313" key="1">
    <source>
        <dbReference type="EMBL" id="SNR59608.1"/>
    </source>
</evidence>
<dbReference type="RefSeq" id="WP_089374196.1">
    <property type="nucleotide sequence ID" value="NZ_FZOA01000001.1"/>
</dbReference>
<organism evidence="1 2">
    <name type="scientific">Methylobacillus rhizosphaerae</name>
    <dbReference type="NCBI Taxonomy" id="551994"/>
    <lineage>
        <taxon>Bacteria</taxon>
        <taxon>Pseudomonadati</taxon>
        <taxon>Pseudomonadota</taxon>
        <taxon>Betaproteobacteria</taxon>
        <taxon>Nitrosomonadales</taxon>
        <taxon>Methylophilaceae</taxon>
        <taxon>Methylobacillus</taxon>
    </lineage>
</organism>
<keyword evidence="2" id="KW-1185">Reference proteome</keyword>
<accession>A0A238XLZ5</accession>
<dbReference type="Proteomes" id="UP000198305">
    <property type="component" value="Unassembled WGS sequence"/>
</dbReference>
<reference evidence="2" key="1">
    <citation type="submission" date="2017-06" db="EMBL/GenBank/DDBJ databases">
        <authorList>
            <person name="Varghese N."/>
            <person name="Submissions S."/>
        </authorList>
    </citation>
    <scope>NUCLEOTIDE SEQUENCE [LARGE SCALE GENOMIC DNA]</scope>
    <source>
        <strain evidence="2">Ca-68</strain>
    </source>
</reference>
<dbReference type="AlphaFoldDB" id="A0A238XLZ5"/>
<protein>
    <submittedName>
        <fullName evidence="1">Uncharacterized protein</fullName>
    </submittedName>
</protein>
<dbReference type="EMBL" id="FZOA01000001">
    <property type="protein sequence ID" value="SNR59608.1"/>
    <property type="molecule type" value="Genomic_DNA"/>
</dbReference>
<sequence>MNTWQETVALRQKLAAMAATPEWELLASCDLLREKRLPTLQGRAVRKTRNLLSTLKITPPYVTPYPWQATLKHAPRAEHARPLLIWALDCTHEELRQACTALQQRLAHDNTLAPVLITNVADFAFFSRLGWLVEYVPKLGDQGTVYQDRKIRYLAWRYRDALIIPISAITSTDEDWKRILK</sequence>
<name>A0A238XLZ5_9PROT</name>
<proteinExistence type="predicted"/>
<evidence type="ECO:0000313" key="2">
    <source>
        <dbReference type="Proteomes" id="UP000198305"/>
    </source>
</evidence>
<dbReference type="OrthoDB" id="9003732at2"/>
<gene>
    <name evidence="1" type="ORF">SAMN05192560_0011</name>
</gene>